<accession>A0A6H1U6V9</accession>
<gene>
    <name evidence="3" type="primary">ftsH</name>
</gene>
<protein>
    <submittedName>
        <fullName evidence="3">Cell division protein</fullName>
    </submittedName>
</protein>
<dbReference type="Gene3D" id="3.40.50.300">
    <property type="entry name" value="P-loop containing nucleotide triphosphate hydrolases"/>
    <property type="match status" value="1"/>
</dbReference>
<keyword evidence="2" id="KW-0812">Transmembrane</keyword>
<dbReference type="GO" id="GO:0051301">
    <property type="term" value="P:cell division"/>
    <property type="evidence" value="ECO:0007669"/>
    <property type="project" value="UniProtKB-KW"/>
</dbReference>
<proteinExistence type="predicted"/>
<keyword evidence="3" id="KW-0132">Cell division</keyword>
<dbReference type="InterPro" id="IPR027417">
    <property type="entry name" value="P-loop_NTPase"/>
</dbReference>
<evidence type="ECO:0000256" key="2">
    <source>
        <dbReference type="SAM" id="Phobius"/>
    </source>
</evidence>
<feature type="transmembrane region" description="Helical" evidence="2">
    <location>
        <begin position="204"/>
        <end position="223"/>
    </location>
</feature>
<geneLocation type="chloroplast" evidence="3"/>
<reference evidence="3" key="1">
    <citation type="submission" date="2019-11" db="EMBL/GenBank/DDBJ databases">
        <title>The Chloroplast Genome of the Green Alga Stigeoclonium sp.</title>
        <authorList>
            <person name="Liu B."/>
        </authorList>
    </citation>
    <scope>NUCLEOTIDE SEQUENCE</scope>
</reference>
<dbReference type="EMBL" id="MN699101">
    <property type="protein sequence ID" value="QIZ74117.1"/>
    <property type="molecule type" value="Genomic_DNA"/>
</dbReference>
<keyword evidence="3" id="KW-0131">Cell cycle</keyword>
<organism evidence="3">
    <name type="scientific">Stigeoclonium sp. FACHB-2430</name>
    <dbReference type="NCBI Taxonomy" id="2725788"/>
    <lineage>
        <taxon>Eukaryota</taxon>
        <taxon>Viridiplantae</taxon>
        <taxon>Chlorophyta</taxon>
        <taxon>core chlorophytes</taxon>
        <taxon>Chlorophyceae</taxon>
        <taxon>OCC clade</taxon>
        <taxon>Chaetophorales</taxon>
        <taxon>Chaetophoraceae</taxon>
        <taxon>Stigeoclonium</taxon>
    </lineage>
</organism>
<keyword evidence="3" id="KW-0934">Plastid</keyword>
<evidence type="ECO:0000256" key="1">
    <source>
        <dbReference type="SAM" id="MobiDB-lite"/>
    </source>
</evidence>
<keyword evidence="3" id="KW-0150">Chloroplast</keyword>
<sequence length="3914" mass="460050">MLKNKQILGKAGAKVPDFSSKFFKIRKSQETFKLVRLEQVLGRRKSLKMNLNGLFYAEAKQSRKLKLAAFSHSDFFSALAPSLLKLSLLRKDPVCYSLFCGKKMLRADKQTGFRLLTHSTIDWHCTKPLARNQLGLWFSFMVQPFSTRKHWWILLPSQNLLFRLRWERSEREGAQAPNFYSVKDFVESNNLNVAHLNWFSEKPFYFYVIVPFLGCLGLIYASLNSHGPKPEFSFGKISGTLLKSPKIDRLGKAEWEKKSDFFSHFDVNPLFEDKMSWETLNYLNYKKNLLDISFKHLQKTNFYHDKIVYELSSTWFNYVQEQYVGTYAQTSCYENYLNSSPLFLNLKNSSFLKENSNKGKGLELKLAPFSDSFLTSSFLEKENKWREQNGFIKPFQSQIFESWWTKKSFSQIYSTINSNFTISGEEGAKEGKRLKLFSSSHSDFSSNKLKKQKKSDFFKVIFKNDEKSRAFPAQQKKQVLSSNFMFSSNSNVSSIWEDYLSQKSKIQWFWYNWCLNDFFILQDKTSRNLWEKVIGHSNYKINLLPFFKEKKGKTIVQRKISPIDNTQIKSFCLNDEFAQKLFSGNLSVPKNYLSSIQNSNSESVQSNSSLPYGGKESWEMETSLSLFPSSKGKIKFFPSFPQASLAGKANEERFSSLLPNFGFDSLILINGLKSKTNNMKEFSFPLKKKFKERKMETKPVDFYRLFGREEKKLAKANFFLHFKNNVNSMNDKVEFLQKNSISPFSENLDSNHLASVFPSSESDSFQSFSDYFTAAFFFDNVFYKFFLDNKKVNFLKSNSLFLSQNNNKMGLNSKAKTGESSTKEEAVEEKKLKLLSVSHSSFSPSGLFPILLSKKLNFPILLSGYFSPLKKHEWGKEKSQSFFLSKPFVKRWEKSTFDKKKQEALFSKVSDSMFQNDNTKEIGKNAQLKITIPPYFLHWQMDKMPEKSLFPIKNNNDYTFVQKNSFSKAFSVSKQNESKELKLSTFSHPFKKSFQTEQLSLINNFIHPDRKKSTYQSPKLKWKSVGKWSFYWNYFYHFYGSSSFFKPWSSMFDSTNVNKHSHLFFKKILSPFSGLNNLTGQNIFFKKWHSKKKEGFFYKRITKLELKKTDLNPAKYSRVVSLLWGFRSKYKLDEVLQYQKSKYYQSKKAQQTAHQNIDQTSTDSKINKQIVIKTLNKRRRYKRYLELDVLSSWLRDILYFRKMCRKLVPIKKDSYLFNVNNLNQNFDFQNEKKSRAKALAFHSDGKKSELEKASSLKKDEAFPHSFFNSSRVSNLLLFKKRKNSFFNVLERNNEWGREKSSSFFLSKITKKNRYNRKNKQKSYNTSKKLFLSLKKFIRVKNSYQTIYSNKKFKKNEKEQSLNFLKWEKNNKKIEWEKERSLSFFPSKASLLSPSCLFPILSNFKQSSYSFENFKDRSKFLNQIALNDYSYFSNSLLFNSTPASLKKICLNFSNKRLLKINWKRKFLKRQKSAKFTNIKKGQVEERWSGAKEEASSFLKLPAFSDFSFLDETFFSIFKNLNRFFIYLKKVISRQLFIKVNNFFYSGKNSFFVKNELPTTIKTSSHIFEKQTKLTNRIRLNKFWIKQDNCEKARKDKNHFISSNNFKNFSSVSNLLKINIKRSFLKKVSTFSTTVNKPSSLNFNFFSERKLSGNLDFILYRKNKRMRNEKAKTDKKRFPFSFYGFKHTSFEELMTKFKNLSSSFVIWRNKFQIRRDYLLLSYIYLDYLGALVNSVNCSSVVFNNSISSNLSLVNFLSGNLEWQKIREKNGNEKNVSNKIGEKKKAFSLSFKDHISKNFFNYLEIFKNEQNYLLYAQHYKSNCLKPVWSFSIVNHLKINHLAVYEQLTNFSEELKSFNQKTNNIERKDELKQKGEKKKNFSSLPSLASSFPQFSYPSNFSPSVVLHRSIKNSKDFVKSYFFKNEALLIPFHDSSTYNKNYLHYKTNILKKKLVLLKTQQKYLFAANFFKNKVKYRRKAGIYNSRIVNKQTKIYNGVFLSNLQVGLKDNQLILSNISNNNFNPIKINFSQIKVLTFWLCTLLFHVCLISSLLTSYKSSIHFCIKTLYSSLFVVNKYFVYTKYRINRLINYIYQNNFEYLIETIAKYFSIFKPSRVAILNSFKFPDSFIQLESIKENTTMTKSGGDERLELSSFSHLNKISLKKINFSQLFFLPYYFSLEKKVEGKSVAFGFSQFFSLCFPFLKSNISHKNRDFYFSSFSSKILGLFQYVQYKYQTPFTTIKFNENDLDSKKILNTFKLKVFKKRSFLKVDAEKKEAFPASEAFGKLGKNRIFPSQIAKVTLKNFQSDSKISNLLSPFSFSLLNDTSANLKSQNLLGNEEEKNKLKKEAESGKVQDKEGKKHKLFSPKFNLNFLEKKQLNLLKSNLTEKLSKEKNLKVYFKVLQWNMLITLLIGESEVLAELEPYREMHWYFLKKFPIFLRTSSGKDYLSMSDYQADEKIRIIKQKIRQTIMILYLRSRKYESKLQNRSNQSEKKTSYLLKNRLNQKGQRENSSSLKSQNQNTSFVSEKTNTAVQESSFSSFEKLVKTVFNFLYSLSVFSKEKKIRRQKIKKLSPWKSILTFLGKYSFVTRSAILNKRFRESLMLFSQPLIYFGPIGTIFIPYGIKNFLLRFDQIDYQTKKDTNQNFFSAFYLQKDKNKVSSIVNNETRRTFPVYIKQMNKSQMPILPFKLKDSSLILREKNLEFAKNDSSYLEKLNFYIMGKINKELSLSNADVKKNWEKSTEERKLQFSLFSPKLLPSKINKKNVFNELDSSPLFEVEFLTNLQKLIKKYNRVYYGFNHMKNNKKFELTSNIDSFDYSSFLKGKRQTGQNKEVEASFFPELLKNVKTIITESNLYDWTYSDSSNRLGKNSMYFDTFDPKLRYYRFSTNFSKVLSDVGGLYTNFSAHQEFGPLICKVYTGLFSKQSAKNYLLVSGPTNNESVLFLVQALAAEIGMKLFMEDAKRLQRIGRRGINKATKRLEKLFDIAQANVPALVFIEDIHVIGSKTKMVKVDEEQDDVEILARSLLSKLVYRKYHKNKSLREAFIDQNLLTGGSAVLRRRSLKPTNPIPKSLVLYQLTRRRAYSNFFKSQDNASRKINTKLFLTKKLSPAFTTNAVLIWKLFKSKIATPNKRIKESPWYHIPVDAMRSIHPLTYSIRVKVAKITLLAIFTMGTRLRLVKDLIRLFEKTHYNSHQNFIVFATTNKLSTLDPSLRRPGRLEEIISLYSLTGVASSSRSPAFMSVLDTFKVYLKNVPGFSKTFNLIDNTLFSSNLNLKEWSLINYLAEASYYSFYSPKNSFESNSLNTVDFYQNLLQSEESRHEAKEETKASSFLKLSSSSHLPNKALKYFIFSSLNFHSGSNDSFENKDFTDMTSRFYSEKNLFVQKLKIKSNFVSKTVTTTQLNKQRMTSFETKSKVNAAFSAGNLFTSQNSHSSNNSDYWQLIFSNITLQRKKGGFDFSNNFNRLNQNYSTNKNIYLNNRYKKYNKSNLFLTLAYSRSGQSLISFLLNYKKSVEQKNLKSTVKKRRDGEKEEASSFLKLPAGSHFSFHKSLKQLVDPSNSSFLFFDSDYLTNLQLWPETVNINSLKPQNTFYNRRKNLQSYFLRFFSSKVGELLFTNSIVWNLGWEKVHSVNSSLSLTASTENDSKNYILDQGGFLNNIYGITPDWTCAYSYIKNVVTTSSLYSKTPLISKLLRLEDVSKPRQKQFFESLNAGMLFEYSDFHYRAFFKKNNLSTEENLNLLIFQKYMLNNQGRPLRKYVKLENSNRLWLFRILYTELGTLDNISLRPTSMNYYYRNKIILKQSFKLSSYQWWNWHLRKPLEQLEDVQEIAYFPCENKYYNPRHRRWILTNGFWGYWFSFDKNFYFDLYEQYMFQSFHIAYLHLDQNREILDYLSKLYICREKLSETDLILSFKRYKI</sequence>
<keyword evidence="2" id="KW-1133">Transmembrane helix</keyword>
<feature type="region of interest" description="Disordered" evidence="1">
    <location>
        <begin position="2500"/>
        <end position="2523"/>
    </location>
</feature>
<evidence type="ECO:0000313" key="3">
    <source>
        <dbReference type="EMBL" id="QIZ74117.1"/>
    </source>
</evidence>
<name>A0A6H1U6V9_9CHLO</name>
<keyword evidence="2" id="KW-0472">Membrane</keyword>